<dbReference type="Gene3D" id="1.10.510.10">
    <property type="entry name" value="Transferase(Phosphotransferase) domain 1"/>
    <property type="match status" value="1"/>
</dbReference>
<evidence type="ECO:0000259" key="5">
    <source>
        <dbReference type="PROSITE" id="PS50011"/>
    </source>
</evidence>
<dbReference type="Proteomes" id="UP001164459">
    <property type="component" value="Chromosome"/>
</dbReference>
<dbReference type="PROSITE" id="PS50011">
    <property type="entry name" value="PROTEIN_KINASE_DOM"/>
    <property type="match status" value="1"/>
</dbReference>
<sequence length="269" mass="27528">MPLPRARALVAFLLEGLVAAHARGLVHGSLLPAQLVCDAAGRPLLGPFGADAIAGLIATRTGALEELLTITAPEVRAGGPPSAASDIYGAAALLVALVAGSLGGAAPEARAVVEDALDPDPGKRPDAAALLARMRRRVADLRDLSMSTEPMGQEPGVMSDDSGLSGHGVVVEAAPAWDDIALDALLAADVPGLQPVLDRQGRRVALASWPEGCRRLADDVPFAQLAPMAIVDALPVEAAAAVRARLTAGAWVVTPAGEWMLALDELLTR</sequence>
<gene>
    <name evidence="6" type="ORF">O0S08_16860</name>
</gene>
<evidence type="ECO:0000256" key="4">
    <source>
        <dbReference type="ARBA" id="ARBA00022840"/>
    </source>
</evidence>
<name>A0ABY7HEW0_9BACT</name>
<keyword evidence="2" id="KW-0547">Nucleotide-binding</keyword>
<protein>
    <recommendedName>
        <fullName evidence="5">Protein kinase domain-containing protein</fullName>
    </recommendedName>
</protein>
<keyword evidence="1" id="KW-0808">Transferase</keyword>
<dbReference type="RefSeq" id="WP_269040180.1">
    <property type="nucleotide sequence ID" value="NZ_CP114040.1"/>
</dbReference>
<proteinExistence type="predicted"/>
<evidence type="ECO:0000256" key="3">
    <source>
        <dbReference type="ARBA" id="ARBA00022777"/>
    </source>
</evidence>
<dbReference type="SUPFAM" id="SSF56112">
    <property type="entry name" value="Protein kinase-like (PK-like)"/>
    <property type="match status" value="1"/>
</dbReference>
<dbReference type="PANTHER" id="PTHR43289:SF6">
    <property type="entry name" value="SERINE_THREONINE-PROTEIN KINASE NEKL-3"/>
    <property type="match status" value="1"/>
</dbReference>
<keyword evidence="3" id="KW-0418">Kinase</keyword>
<reference evidence="6" key="1">
    <citation type="submission" date="2022-11" db="EMBL/GenBank/DDBJ databases">
        <title>Minimal conservation of predation-associated metabolite biosynthetic gene clusters underscores biosynthetic potential of Myxococcota including descriptions for ten novel species: Archangium lansinium sp. nov., Myxococcus landrumus sp. nov., Nannocystis bai.</title>
        <authorList>
            <person name="Ahearne A."/>
            <person name="Stevens C."/>
            <person name="Dowd S."/>
        </authorList>
    </citation>
    <scope>NUCLEOTIDE SEQUENCE</scope>
    <source>
        <strain evidence="6">Fl3</strain>
    </source>
</reference>
<dbReference type="InterPro" id="IPR000719">
    <property type="entry name" value="Prot_kinase_dom"/>
</dbReference>
<evidence type="ECO:0000256" key="2">
    <source>
        <dbReference type="ARBA" id="ARBA00022741"/>
    </source>
</evidence>
<dbReference type="PANTHER" id="PTHR43289">
    <property type="entry name" value="MITOGEN-ACTIVATED PROTEIN KINASE KINASE KINASE 20-RELATED"/>
    <property type="match status" value="1"/>
</dbReference>
<dbReference type="InterPro" id="IPR011009">
    <property type="entry name" value="Kinase-like_dom_sf"/>
</dbReference>
<feature type="domain" description="Protein kinase" evidence="5">
    <location>
        <begin position="1"/>
        <end position="138"/>
    </location>
</feature>
<evidence type="ECO:0000313" key="6">
    <source>
        <dbReference type="EMBL" id="WAS97813.1"/>
    </source>
</evidence>
<accession>A0ABY7HEW0</accession>
<organism evidence="6 7">
    <name type="scientific">Nannocystis punicea</name>
    <dbReference type="NCBI Taxonomy" id="2995304"/>
    <lineage>
        <taxon>Bacteria</taxon>
        <taxon>Pseudomonadati</taxon>
        <taxon>Myxococcota</taxon>
        <taxon>Polyangia</taxon>
        <taxon>Nannocystales</taxon>
        <taxon>Nannocystaceae</taxon>
        <taxon>Nannocystis</taxon>
    </lineage>
</organism>
<evidence type="ECO:0000313" key="7">
    <source>
        <dbReference type="Proteomes" id="UP001164459"/>
    </source>
</evidence>
<keyword evidence="7" id="KW-1185">Reference proteome</keyword>
<evidence type="ECO:0000256" key="1">
    <source>
        <dbReference type="ARBA" id="ARBA00022679"/>
    </source>
</evidence>
<dbReference type="EMBL" id="CP114040">
    <property type="protein sequence ID" value="WAS97813.1"/>
    <property type="molecule type" value="Genomic_DNA"/>
</dbReference>
<keyword evidence="4" id="KW-0067">ATP-binding</keyword>